<accession>A0A0F9J7C3</accession>
<organism evidence="1">
    <name type="scientific">marine sediment metagenome</name>
    <dbReference type="NCBI Taxonomy" id="412755"/>
    <lineage>
        <taxon>unclassified sequences</taxon>
        <taxon>metagenomes</taxon>
        <taxon>ecological metagenomes</taxon>
    </lineage>
</organism>
<name>A0A0F9J7C3_9ZZZZ</name>
<sequence>MKYKVTINNNLNLCNYFLTDANAVLTINGNLKCRKEIYIDANIVIINGDIDCAKINICAKSILVNGTIHSNDHLLLSSQDNLHLNSRVFCNNELFLIGNKIIFRSDISNRNFTDISAGKVFLLGSITSHNFLKFWINDYIIKIGECISFSEDKNYFTPEKELKDLEKIKRVLVEDFEIEEPELSQILDKCTS</sequence>
<comment type="caution">
    <text evidence="1">The sequence shown here is derived from an EMBL/GenBank/DDBJ whole genome shotgun (WGS) entry which is preliminary data.</text>
</comment>
<dbReference type="AlphaFoldDB" id="A0A0F9J7C3"/>
<protein>
    <submittedName>
        <fullName evidence="1">Uncharacterized protein</fullName>
    </submittedName>
</protein>
<reference evidence="1" key="1">
    <citation type="journal article" date="2015" name="Nature">
        <title>Complex archaea that bridge the gap between prokaryotes and eukaryotes.</title>
        <authorList>
            <person name="Spang A."/>
            <person name="Saw J.H."/>
            <person name="Jorgensen S.L."/>
            <person name="Zaremba-Niedzwiedzka K."/>
            <person name="Martijn J."/>
            <person name="Lind A.E."/>
            <person name="van Eijk R."/>
            <person name="Schleper C."/>
            <person name="Guy L."/>
            <person name="Ettema T.J."/>
        </authorList>
    </citation>
    <scope>NUCLEOTIDE SEQUENCE</scope>
</reference>
<gene>
    <name evidence="1" type="ORF">LCGC14_1565670</name>
</gene>
<dbReference type="EMBL" id="LAZR01012146">
    <property type="protein sequence ID" value="KKM32797.1"/>
    <property type="molecule type" value="Genomic_DNA"/>
</dbReference>
<evidence type="ECO:0000313" key="1">
    <source>
        <dbReference type="EMBL" id="KKM32797.1"/>
    </source>
</evidence>
<proteinExistence type="predicted"/>